<sequence>CKYHVVWCPKYRRPVLTDGVDARLKAIIAEVAAERGAIVDELEVMPDHVHLLVDADPQYGIHRLVKQMKGRSSRMLRDEFPHCRTRLPSLWTNSYFVATVGGAPLDAVKRYIENQKHV</sequence>
<dbReference type="EMBL" id="NRRL01000093">
    <property type="protein sequence ID" value="MBK1670420.1"/>
    <property type="molecule type" value="Genomic_DNA"/>
</dbReference>
<dbReference type="SUPFAM" id="SSF143422">
    <property type="entry name" value="Transposase IS200-like"/>
    <property type="match status" value="1"/>
</dbReference>
<protein>
    <submittedName>
        <fullName evidence="2">IS200/IS605 family transposase</fullName>
    </submittedName>
</protein>
<gene>
    <name evidence="2" type="ORF">CKO28_20560</name>
</gene>
<dbReference type="PANTHER" id="PTHR33360:SF2">
    <property type="entry name" value="TRANSPOSASE FOR INSERTION SEQUENCE ELEMENT IS200"/>
    <property type="match status" value="1"/>
</dbReference>
<dbReference type="Pfam" id="PF01797">
    <property type="entry name" value="Y1_Tnp"/>
    <property type="match status" value="1"/>
</dbReference>
<comment type="caution">
    <text evidence="2">The sequence shown here is derived from an EMBL/GenBank/DDBJ whole genome shotgun (WGS) entry which is preliminary data.</text>
</comment>
<proteinExistence type="predicted"/>
<evidence type="ECO:0000259" key="1">
    <source>
        <dbReference type="SMART" id="SM01321"/>
    </source>
</evidence>
<organism evidence="2 3">
    <name type="scientific">Rhodovibrio sodomensis</name>
    <dbReference type="NCBI Taxonomy" id="1088"/>
    <lineage>
        <taxon>Bacteria</taxon>
        <taxon>Pseudomonadati</taxon>
        <taxon>Pseudomonadota</taxon>
        <taxon>Alphaproteobacteria</taxon>
        <taxon>Rhodospirillales</taxon>
        <taxon>Rhodovibrionaceae</taxon>
        <taxon>Rhodovibrio</taxon>
    </lineage>
</organism>
<keyword evidence="3" id="KW-1185">Reference proteome</keyword>
<evidence type="ECO:0000313" key="2">
    <source>
        <dbReference type="EMBL" id="MBK1670420.1"/>
    </source>
</evidence>
<dbReference type="Gene3D" id="3.30.70.1290">
    <property type="entry name" value="Transposase IS200-like"/>
    <property type="match status" value="1"/>
</dbReference>
<name>A0ABS1DIT9_9PROT</name>
<dbReference type="NCBIfam" id="NF033573">
    <property type="entry name" value="transpos_IS200"/>
    <property type="match status" value="1"/>
</dbReference>
<dbReference type="PANTHER" id="PTHR33360">
    <property type="entry name" value="TRANSPOSASE FOR INSERTION SEQUENCE ELEMENT IS200"/>
    <property type="match status" value="1"/>
</dbReference>
<dbReference type="InterPro" id="IPR002686">
    <property type="entry name" value="Transposase_17"/>
</dbReference>
<dbReference type="RefSeq" id="WP_200342783.1">
    <property type="nucleotide sequence ID" value="NZ_NRRL01000093.1"/>
</dbReference>
<dbReference type="InterPro" id="IPR036515">
    <property type="entry name" value="Transposase_17_sf"/>
</dbReference>
<feature type="domain" description="Transposase IS200-like" evidence="1">
    <location>
        <begin position="1"/>
        <end position="115"/>
    </location>
</feature>
<dbReference type="SMART" id="SM01321">
    <property type="entry name" value="Y1_Tnp"/>
    <property type="match status" value="1"/>
</dbReference>
<accession>A0ABS1DIT9</accession>
<feature type="non-terminal residue" evidence="2">
    <location>
        <position position="1"/>
    </location>
</feature>
<reference evidence="2 3" key="1">
    <citation type="journal article" date="2020" name="Microorganisms">
        <title>Osmotic Adaptation and Compatible Solute Biosynthesis of Phototrophic Bacteria as Revealed from Genome Analyses.</title>
        <authorList>
            <person name="Imhoff J.F."/>
            <person name="Rahn T."/>
            <person name="Kunzel S."/>
            <person name="Keller A."/>
            <person name="Neulinger S.C."/>
        </authorList>
    </citation>
    <scope>NUCLEOTIDE SEQUENCE [LARGE SCALE GENOMIC DNA]</scope>
    <source>
        <strain evidence="2 3">DSM 9895</strain>
    </source>
</reference>
<evidence type="ECO:0000313" key="3">
    <source>
        <dbReference type="Proteomes" id="UP001296873"/>
    </source>
</evidence>
<dbReference type="Proteomes" id="UP001296873">
    <property type="component" value="Unassembled WGS sequence"/>
</dbReference>